<dbReference type="EMBL" id="JAUNZN010000039">
    <property type="protein sequence ID" value="KAK4806550.1"/>
    <property type="molecule type" value="Genomic_DNA"/>
</dbReference>
<dbReference type="AlphaFoldDB" id="A0AAN7MIM5"/>
<dbReference type="PANTHER" id="PTHR26453">
    <property type="entry name" value="OLFACTORY RECEPTOR"/>
    <property type="match status" value="1"/>
</dbReference>
<evidence type="ECO:0000256" key="1">
    <source>
        <dbReference type="SAM" id="SignalP"/>
    </source>
</evidence>
<reference evidence="2 4" key="1">
    <citation type="journal article" date="2023" name="J. Hered.">
        <title>Chromosome-level genome of the wood stork (Mycteria americana) provides insight into avian chromosome evolution.</title>
        <authorList>
            <person name="Flamio R. Jr."/>
            <person name="Ramstad K.M."/>
        </authorList>
    </citation>
    <scope>NUCLEOTIDE SEQUENCE [LARGE SCALE GENOMIC DNA]</scope>
    <source>
        <strain evidence="2">JAX WOST 10</strain>
    </source>
</reference>
<feature type="chain" id="PRO_5044710765" description="Secreted protein" evidence="1">
    <location>
        <begin position="17"/>
        <end position="185"/>
    </location>
</feature>
<evidence type="ECO:0000313" key="3">
    <source>
        <dbReference type="EMBL" id="KAK4806550.1"/>
    </source>
</evidence>
<evidence type="ECO:0000313" key="2">
    <source>
        <dbReference type="EMBL" id="KAK4806472.1"/>
    </source>
</evidence>
<name>A0AAN7MIM5_MYCAM</name>
<keyword evidence="1" id="KW-0732">Signal</keyword>
<dbReference type="SUPFAM" id="SSF81321">
    <property type="entry name" value="Family A G protein-coupled receptor-like"/>
    <property type="match status" value="1"/>
</dbReference>
<proteinExistence type="predicted"/>
<accession>A0AAN7MIM5</accession>
<sequence>MVFVLGKTLIIMLVVANRHLYTPMSCFLGHLSSLETFYRSSTLPQVMAHFMTGDSTISAHHFVSTVSCTFGMYRGFTTAKRTWTGMCCVLTNPLEAWDMEKAFGVSRGREVGAGGARWCHRETSFQHVGKAREIREVPRSSEKANIKPMFKKGKKEDWENDRLVSFPSVPGKVMGQVLLQPSPGT</sequence>
<protein>
    <recommendedName>
        <fullName evidence="5">Secreted protein</fullName>
    </recommendedName>
</protein>
<keyword evidence="4" id="KW-1185">Reference proteome</keyword>
<comment type="caution">
    <text evidence="2">The sequence shown here is derived from an EMBL/GenBank/DDBJ whole genome shotgun (WGS) entry which is preliminary data.</text>
</comment>
<evidence type="ECO:0000313" key="4">
    <source>
        <dbReference type="Proteomes" id="UP001333110"/>
    </source>
</evidence>
<dbReference type="Proteomes" id="UP001333110">
    <property type="component" value="Unassembled WGS sequence"/>
</dbReference>
<gene>
    <name evidence="2" type="ORF">QYF61_013965</name>
    <name evidence="3" type="ORF">QYF61_021386</name>
</gene>
<evidence type="ECO:0008006" key="5">
    <source>
        <dbReference type="Google" id="ProtNLM"/>
    </source>
</evidence>
<feature type="signal peptide" evidence="1">
    <location>
        <begin position="1"/>
        <end position="16"/>
    </location>
</feature>
<dbReference type="EMBL" id="JAUNZN010000039">
    <property type="protein sequence ID" value="KAK4806472.1"/>
    <property type="molecule type" value="Genomic_DNA"/>
</dbReference>
<organism evidence="2 4">
    <name type="scientific">Mycteria americana</name>
    <name type="common">Wood stork</name>
    <dbReference type="NCBI Taxonomy" id="33587"/>
    <lineage>
        <taxon>Eukaryota</taxon>
        <taxon>Metazoa</taxon>
        <taxon>Chordata</taxon>
        <taxon>Craniata</taxon>
        <taxon>Vertebrata</taxon>
        <taxon>Euteleostomi</taxon>
        <taxon>Archelosauria</taxon>
        <taxon>Archosauria</taxon>
        <taxon>Dinosauria</taxon>
        <taxon>Saurischia</taxon>
        <taxon>Theropoda</taxon>
        <taxon>Coelurosauria</taxon>
        <taxon>Aves</taxon>
        <taxon>Neognathae</taxon>
        <taxon>Neoaves</taxon>
        <taxon>Aequornithes</taxon>
        <taxon>Ciconiiformes</taxon>
        <taxon>Ciconiidae</taxon>
        <taxon>Mycteria</taxon>
    </lineage>
</organism>